<organism evidence="5 6">
    <name type="scientific">Actinomyces bowdenii</name>
    <dbReference type="NCBI Taxonomy" id="131109"/>
    <lineage>
        <taxon>Bacteria</taxon>
        <taxon>Bacillati</taxon>
        <taxon>Actinomycetota</taxon>
        <taxon>Actinomycetes</taxon>
        <taxon>Actinomycetales</taxon>
        <taxon>Actinomycetaceae</taxon>
        <taxon>Actinomyces</taxon>
    </lineage>
</organism>
<dbReference type="Gene3D" id="3.40.50.2300">
    <property type="match status" value="2"/>
</dbReference>
<dbReference type="CDD" id="cd06267">
    <property type="entry name" value="PBP1_LacI_sugar_binding-like"/>
    <property type="match status" value="1"/>
</dbReference>
<dbReference type="InterPro" id="IPR000843">
    <property type="entry name" value="HTH_LacI"/>
</dbReference>
<dbReference type="SMART" id="SM00354">
    <property type="entry name" value="HTH_LACI"/>
    <property type="match status" value="1"/>
</dbReference>
<evidence type="ECO:0000256" key="2">
    <source>
        <dbReference type="ARBA" id="ARBA00023125"/>
    </source>
</evidence>
<keyword evidence="6" id="KW-1185">Reference proteome</keyword>
<evidence type="ECO:0000256" key="3">
    <source>
        <dbReference type="ARBA" id="ARBA00023163"/>
    </source>
</evidence>
<feature type="domain" description="HTH lacI-type" evidence="4">
    <location>
        <begin position="3"/>
        <end position="57"/>
    </location>
</feature>
<dbReference type="GO" id="GO:0003700">
    <property type="term" value="F:DNA-binding transcription factor activity"/>
    <property type="evidence" value="ECO:0007669"/>
    <property type="project" value="TreeGrafter"/>
</dbReference>
<dbReference type="PANTHER" id="PTHR30146">
    <property type="entry name" value="LACI-RELATED TRANSCRIPTIONAL REPRESSOR"/>
    <property type="match status" value="1"/>
</dbReference>
<dbReference type="AlphaFoldDB" id="A0A3P1V8B4"/>
<gene>
    <name evidence="5" type="ORF">EII10_04195</name>
</gene>
<accession>A0A3P1V8B4</accession>
<keyword evidence="1" id="KW-0805">Transcription regulation</keyword>
<name>A0A3P1V8B4_9ACTO</name>
<reference evidence="5 6" key="1">
    <citation type="submission" date="2018-11" db="EMBL/GenBank/DDBJ databases">
        <title>Genomes From Bacteria Associated with the Canine Oral Cavity: a Test Case for Automated Genome-Based Taxonomic Assignment.</title>
        <authorList>
            <person name="Coil D.A."/>
            <person name="Jospin G."/>
            <person name="Darling A.E."/>
            <person name="Wallis C."/>
            <person name="Davis I.J."/>
            <person name="Harris S."/>
            <person name="Eisen J.A."/>
            <person name="Holcombe L.J."/>
            <person name="O'Flynn C."/>
        </authorList>
    </citation>
    <scope>NUCLEOTIDE SEQUENCE [LARGE SCALE GENOMIC DNA]</scope>
    <source>
        <strain evidence="5 6">OH5050</strain>
    </source>
</reference>
<evidence type="ECO:0000259" key="4">
    <source>
        <dbReference type="PROSITE" id="PS50932"/>
    </source>
</evidence>
<dbReference type="PROSITE" id="PS50932">
    <property type="entry name" value="HTH_LACI_2"/>
    <property type="match status" value="1"/>
</dbReference>
<dbReference type="PANTHER" id="PTHR30146:SF109">
    <property type="entry name" value="HTH-TYPE TRANSCRIPTIONAL REGULATOR GALS"/>
    <property type="match status" value="1"/>
</dbReference>
<dbReference type="RefSeq" id="WP_124933270.1">
    <property type="nucleotide sequence ID" value="NZ_RQZC01000004.1"/>
</dbReference>
<sequence>MAATRAEVARLAGVSPSTVTYVLTGQRSTTAATRERVLRAVEELGYLPNTAARSLASRGMRSVGVLFRRQRTTIDANDLDYVDGARAALESRGIQVVLPVLSSGAAATELDTMVRSQSVDGAILMDVVRRDLRERLLREAGLPTVMIGTSGVAGGAPSIDADFDQMALCALEHLRALGHRRILGLMRRVGGRDANAYHAAIRGLRRSVCRLGMEAVIRSEPDSALVGADLVGRGGLVEDCTAVVANNPVAVIGLACATRAYGLRIPQDLSVIALGVTEYRGRPDAAFSECSVDREAMGRTAGELLLHHARGETVARRVLIPSRLIDRGSTAPPA</sequence>
<dbReference type="GO" id="GO:0000976">
    <property type="term" value="F:transcription cis-regulatory region binding"/>
    <property type="evidence" value="ECO:0007669"/>
    <property type="project" value="TreeGrafter"/>
</dbReference>
<comment type="caution">
    <text evidence="5">The sequence shown here is derived from an EMBL/GenBank/DDBJ whole genome shotgun (WGS) entry which is preliminary data.</text>
</comment>
<dbReference type="Pfam" id="PF00356">
    <property type="entry name" value="LacI"/>
    <property type="match status" value="1"/>
</dbReference>
<dbReference type="InterPro" id="IPR028082">
    <property type="entry name" value="Peripla_BP_I"/>
</dbReference>
<dbReference type="EMBL" id="RQZC01000004">
    <property type="protein sequence ID" value="RRD29907.1"/>
    <property type="molecule type" value="Genomic_DNA"/>
</dbReference>
<dbReference type="Gene3D" id="1.10.260.40">
    <property type="entry name" value="lambda repressor-like DNA-binding domains"/>
    <property type="match status" value="1"/>
</dbReference>
<dbReference type="Pfam" id="PF13377">
    <property type="entry name" value="Peripla_BP_3"/>
    <property type="match status" value="1"/>
</dbReference>
<dbReference type="InterPro" id="IPR046335">
    <property type="entry name" value="LacI/GalR-like_sensor"/>
</dbReference>
<dbReference type="SUPFAM" id="SSF53822">
    <property type="entry name" value="Periplasmic binding protein-like I"/>
    <property type="match status" value="1"/>
</dbReference>
<evidence type="ECO:0000313" key="5">
    <source>
        <dbReference type="EMBL" id="RRD29907.1"/>
    </source>
</evidence>
<dbReference type="Proteomes" id="UP000271272">
    <property type="component" value="Unassembled WGS sequence"/>
</dbReference>
<proteinExistence type="predicted"/>
<dbReference type="InterPro" id="IPR010982">
    <property type="entry name" value="Lambda_DNA-bd_dom_sf"/>
</dbReference>
<evidence type="ECO:0000313" key="6">
    <source>
        <dbReference type="Proteomes" id="UP000271272"/>
    </source>
</evidence>
<keyword evidence="3" id="KW-0804">Transcription</keyword>
<dbReference type="OrthoDB" id="252678at2"/>
<protein>
    <submittedName>
        <fullName evidence="5">LacI family transcriptional regulator</fullName>
    </submittedName>
</protein>
<dbReference type="SUPFAM" id="SSF47413">
    <property type="entry name" value="lambda repressor-like DNA-binding domains"/>
    <property type="match status" value="1"/>
</dbReference>
<evidence type="ECO:0000256" key="1">
    <source>
        <dbReference type="ARBA" id="ARBA00023015"/>
    </source>
</evidence>
<keyword evidence="2" id="KW-0238">DNA-binding</keyword>
<dbReference type="CDD" id="cd01392">
    <property type="entry name" value="HTH_LacI"/>
    <property type="match status" value="1"/>
</dbReference>